<reference evidence="1 2" key="1">
    <citation type="submission" date="2015-11" db="EMBL/GenBank/DDBJ databases">
        <title>Expanding the genomic diversity of Burkholderia species for the development of highly accurate diagnostics.</title>
        <authorList>
            <person name="Sahl J."/>
            <person name="Keim P."/>
            <person name="Wagner D."/>
        </authorList>
    </citation>
    <scope>NUCLEOTIDE SEQUENCE [LARGE SCALE GENOMIC DNA]</scope>
    <source>
        <strain evidence="1 2">MSMB1808WGS</strain>
    </source>
</reference>
<dbReference type="AlphaFoldDB" id="A0AAW3MUZ5"/>
<organism evidence="1 2">
    <name type="scientific">Burkholderia ubonensis</name>
    <dbReference type="NCBI Taxonomy" id="101571"/>
    <lineage>
        <taxon>Bacteria</taxon>
        <taxon>Pseudomonadati</taxon>
        <taxon>Pseudomonadota</taxon>
        <taxon>Betaproteobacteria</taxon>
        <taxon>Burkholderiales</taxon>
        <taxon>Burkholderiaceae</taxon>
        <taxon>Burkholderia</taxon>
        <taxon>Burkholderia cepacia complex</taxon>
    </lineage>
</organism>
<gene>
    <name evidence="1" type="ORF">WJ96_04180</name>
</gene>
<name>A0AAW3MUZ5_9BURK</name>
<protein>
    <submittedName>
        <fullName evidence="1">Uncharacterized protein</fullName>
    </submittedName>
</protein>
<comment type="caution">
    <text evidence="1">The sequence shown here is derived from an EMBL/GenBank/DDBJ whole genome shotgun (WGS) entry which is preliminary data.</text>
</comment>
<evidence type="ECO:0000313" key="2">
    <source>
        <dbReference type="Proteomes" id="UP000056453"/>
    </source>
</evidence>
<dbReference type="EMBL" id="LPBJ01000047">
    <property type="protein sequence ID" value="KVP97773.1"/>
    <property type="molecule type" value="Genomic_DNA"/>
</dbReference>
<dbReference type="Proteomes" id="UP000056453">
    <property type="component" value="Unassembled WGS sequence"/>
</dbReference>
<accession>A0AAW3MUZ5</accession>
<proteinExistence type="predicted"/>
<keyword evidence="2" id="KW-1185">Reference proteome</keyword>
<evidence type="ECO:0000313" key="1">
    <source>
        <dbReference type="EMBL" id="KVP97773.1"/>
    </source>
</evidence>
<sequence>MWGAGSKVVDEEGHLLPVFRGQHGAHEHWSETRLGSLSFGSAEAASLYAMEPNDRRMDVMAPKVFPVFLDIRNPFIASADDPFMDLSRYAEVFGIEETRRIALKFKDYVEHTNAWEELQPEHGSVEALAERRPELLLELYFEVYALLDDADEVARLRAAGFDGAIHGGSGANAMEAEYRVFSPDQVRSVWDLDLIG</sequence>